<feature type="transmembrane region" description="Helical" evidence="1">
    <location>
        <begin position="97"/>
        <end position="119"/>
    </location>
</feature>
<dbReference type="Pfam" id="PF12716">
    <property type="entry name" value="Apq12"/>
    <property type="match status" value="1"/>
</dbReference>
<dbReference type="RefSeq" id="XP_035322722.1">
    <property type="nucleotide sequence ID" value="XM_035467756.1"/>
</dbReference>
<reference evidence="2" key="1">
    <citation type="submission" date="2020-03" db="EMBL/GenBank/DDBJ databases">
        <title>Site-based positive gene gene selection in Geosmithia morbida across the United States reveals a broad range of putative effectors and factors for local host and environmental adapation.</title>
        <authorList>
            <person name="Onufrak A."/>
            <person name="Murdoch R.W."/>
            <person name="Gazis R."/>
            <person name="Huff M."/>
            <person name="Staton M."/>
            <person name="Klingeman W."/>
            <person name="Hadziabdic D."/>
        </authorList>
    </citation>
    <scope>NUCLEOTIDE SEQUENCE</scope>
    <source>
        <strain evidence="2">1262</strain>
    </source>
</reference>
<dbReference type="GeneID" id="55972011"/>
<keyword evidence="1" id="KW-0812">Transmembrane</keyword>
<keyword evidence="3" id="KW-1185">Reference proteome</keyword>
<gene>
    <name evidence="2" type="ORF">GMORB2_5786</name>
</gene>
<evidence type="ECO:0000256" key="1">
    <source>
        <dbReference type="SAM" id="Phobius"/>
    </source>
</evidence>
<feature type="transmembrane region" description="Helical" evidence="1">
    <location>
        <begin position="71"/>
        <end position="91"/>
    </location>
</feature>
<proteinExistence type="predicted"/>
<evidence type="ECO:0000313" key="2">
    <source>
        <dbReference type="EMBL" id="KAF4124070.1"/>
    </source>
</evidence>
<comment type="caution">
    <text evidence="2">The sequence shown here is derived from an EMBL/GenBank/DDBJ whole genome shotgun (WGS) entry which is preliminary data.</text>
</comment>
<keyword evidence="1" id="KW-0472">Membrane</keyword>
<organism evidence="2 3">
    <name type="scientific">Geosmithia morbida</name>
    <dbReference type="NCBI Taxonomy" id="1094350"/>
    <lineage>
        <taxon>Eukaryota</taxon>
        <taxon>Fungi</taxon>
        <taxon>Dikarya</taxon>
        <taxon>Ascomycota</taxon>
        <taxon>Pezizomycotina</taxon>
        <taxon>Sordariomycetes</taxon>
        <taxon>Hypocreomycetidae</taxon>
        <taxon>Hypocreales</taxon>
        <taxon>Bionectriaceae</taxon>
        <taxon>Geosmithia</taxon>
    </lineage>
</organism>
<dbReference type="EMBL" id="JAANYQ010000005">
    <property type="protein sequence ID" value="KAF4124070.1"/>
    <property type="molecule type" value="Genomic_DNA"/>
</dbReference>
<accession>A0A9P5D5R9</accession>
<dbReference type="InterPro" id="IPR024316">
    <property type="entry name" value="APQ12"/>
</dbReference>
<dbReference type="Proteomes" id="UP000749293">
    <property type="component" value="Unassembled WGS sequence"/>
</dbReference>
<keyword evidence="1" id="KW-1133">Transmembrane helix</keyword>
<name>A0A9P5D5R9_9HYPO</name>
<sequence>MDTATVGVLSSLLPPETQKYIQAYILDADSPGQLLLRQASGYASSAASTALPLVTPYVDAALSALADNQGAAGLVAALAVVTAVVVVLNWLRRLVMWWTRLVARLAFWAVIALVVAAAWERGLARTTRDVAVASSTLAGYLAGLRDIWVAEYNHYESQRVRGGGPSSSAGRR</sequence>
<protein>
    <submittedName>
        <fullName evidence="2">Uncharacterized protein</fullName>
    </submittedName>
</protein>
<dbReference type="OrthoDB" id="3559694at2759"/>
<evidence type="ECO:0000313" key="3">
    <source>
        <dbReference type="Proteomes" id="UP000749293"/>
    </source>
</evidence>
<dbReference type="AlphaFoldDB" id="A0A9P5D5R9"/>